<dbReference type="GO" id="GO:0000155">
    <property type="term" value="F:phosphorelay sensor kinase activity"/>
    <property type="evidence" value="ECO:0007669"/>
    <property type="project" value="InterPro"/>
</dbReference>
<dbReference type="Gene3D" id="3.30.450.20">
    <property type="entry name" value="PAS domain"/>
    <property type="match status" value="1"/>
</dbReference>
<dbReference type="SUPFAM" id="SSF55874">
    <property type="entry name" value="ATPase domain of HSP90 chaperone/DNA topoisomerase II/histidine kinase"/>
    <property type="match status" value="1"/>
</dbReference>
<dbReference type="RefSeq" id="WP_004283177.1">
    <property type="nucleotide sequence ID" value="NZ_CAUJRG010000007.1"/>
</dbReference>
<dbReference type="STRING" id="28091.SAMEA3174300_01558"/>
<dbReference type="Proteomes" id="UP000272771">
    <property type="component" value="Chromosome"/>
</dbReference>
<dbReference type="SUPFAM" id="SSF55785">
    <property type="entry name" value="PYP-like sensor domain (PAS domain)"/>
    <property type="match status" value="1"/>
</dbReference>
<evidence type="ECO:0000256" key="1">
    <source>
        <dbReference type="ARBA" id="ARBA00000085"/>
    </source>
</evidence>
<dbReference type="GO" id="GO:0016036">
    <property type="term" value="P:cellular response to phosphate starvation"/>
    <property type="evidence" value="ECO:0007669"/>
    <property type="project" value="TreeGrafter"/>
</dbReference>
<evidence type="ECO:0000256" key="17">
    <source>
        <dbReference type="ARBA" id="ARBA00025207"/>
    </source>
</evidence>
<dbReference type="InterPro" id="IPR050351">
    <property type="entry name" value="BphY/WalK/GraS-like"/>
</dbReference>
<dbReference type="EC" id="2.7.13.3" evidence="3"/>
<dbReference type="CDD" id="cd00082">
    <property type="entry name" value="HisKA"/>
    <property type="match status" value="1"/>
</dbReference>
<dbReference type="NCBIfam" id="TIGR02966">
    <property type="entry name" value="phoR_proteo"/>
    <property type="match status" value="1"/>
</dbReference>
<dbReference type="FunFam" id="1.10.287.130:FF:000001">
    <property type="entry name" value="Two-component sensor histidine kinase"/>
    <property type="match status" value="1"/>
</dbReference>
<comment type="catalytic activity">
    <reaction evidence="1">
        <text>ATP + protein L-histidine = ADP + protein N-phospho-L-histidine.</text>
        <dbReference type="EC" id="2.7.13.3"/>
    </reaction>
</comment>
<dbReference type="Gene3D" id="3.30.565.10">
    <property type="entry name" value="Histidine kinase-like ATPase, C-terminal domain"/>
    <property type="match status" value="1"/>
</dbReference>
<feature type="domain" description="Histidine kinase" evidence="18">
    <location>
        <begin position="213"/>
        <end position="436"/>
    </location>
</feature>
<dbReference type="InterPro" id="IPR035965">
    <property type="entry name" value="PAS-like_dom_sf"/>
</dbReference>
<dbReference type="InterPro" id="IPR003594">
    <property type="entry name" value="HATPase_dom"/>
</dbReference>
<dbReference type="GO" id="GO:0005886">
    <property type="term" value="C:plasma membrane"/>
    <property type="evidence" value="ECO:0007669"/>
    <property type="project" value="UniProtKB-SubCell"/>
</dbReference>
<dbReference type="PANTHER" id="PTHR45453:SF1">
    <property type="entry name" value="PHOSPHATE REGULON SENSOR PROTEIN PHOR"/>
    <property type="match status" value="1"/>
</dbReference>
<evidence type="ECO:0000256" key="13">
    <source>
        <dbReference type="ARBA" id="ARBA00022840"/>
    </source>
</evidence>
<keyword evidence="15" id="KW-0902">Two-component regulatory system</keyword>
<dbReference type="GO" id="GO:0005524">
    <property type="term" value="F:ATP binding"/>
    <property type="evidence" value="ECO:0007669"/>
    <property type="project" value="UniProtKB-KW"/>
</dbReference>
<keyword evidence="11" id="KW-0547">Nucleotide-binding</keyword>
<dbReference type="SUPFAM" id="SSF47384">
    <property type="entry name" value="Homodimeric domain of signal transducing histidine kinase"/>
    <property type="match status" value="1"/>
</dbReference>
<sequence>MHSHFSTILLSLLAALPVGFIIGETTGLLTSFSLTVSFWLLIHLYHTARLYNWLQNPKLSTIPKGRGIWKDISDTLLRQAKSRKKSKQKRAKALFRLNRIAEAMPNGILVLDSNGRIKWMNPTAAGHLNLNPHLDRSRILKSLIHAPEFHAFLHSGNRQALPEISLTVPDTYDGLRTVLLSRTAFGQGNTLLVTQDITSAERLNTARADFVANVSHELRTPLTVINGFLETLTDFPDLPVEQRQECLGLMQDQGKRMLDLIADLLTLSRLEDNQHTDHNRQPVNLSELTYRLCKDGLNFSDGLHHFHTDIAPDIWVNGISMDLYNAFSNLVFNAVRYTPEGGSITVSLQACGPNHNGHGQARFSITDTGPGIAPEHFPRLTERFYRVDRGRTRQQGGTGLGLAITKHALAKHQSLLEVESEVGKGSTFSAKLDTVPPPEALP</sequence>
<keyword evidence="20" id="KW-1185">Reference proteome</keyword>
<evidence type="ECO:0000256" key="11">
    <source>
        <dbReference type="ARBA" id="ARBA00022741"/>
    </source>
</evidence>
<keyword evidence="6" id="KW-1003">Cell membrane</keyword>
<evidence type="ECO:0000256" key="10">
    <source>
        <dbReference type="ARBA" id="ARBA00022692"/>
    </source>
</evidence>
<organism evidence="19 20">
    <name type="scientific">Neisseria weaveri</name>
    <dbReference type="NCBI Taxonomy" id="28091"/>
    <lineage>
        <taxon>Bacteria</taxon>
        <taxon>Pseudomonadati</taxon>
        <taxon>Pseudomonadota</taxon>
        <taxon>Betaproteobacteria</taxon>
        <taxon>Neisseriales</taxon>
        <taxon>Neisseriaceae</taxon>
        <taxon>Neisseria</taxon>
    </lineage>
</organism>
<reference evidence="19 20" key="1">
    <citation type="submission" date="2018-12" db="EMBL/GenBank/DDBJ databases">
        <authorList>
            <consortium name="Pathogen Informatics"/>
        </authorList>
    </citation>
    <scope>NUCLEOTIDE SEQUENCE [LARGE SCALE GENOMIC DNA]</scope>
    <source>
        <strain evidence="19 20">NCTC12742</strain>
    </source>
</reference>
<evidence type="ECO:0000259" key="18">
    <source>
        <dbReference type="PROSITE" id="PS50109"/>
    </source>
</evidence>
<keyword evidence="12 19" id="KW-0418">Kinase</keyword>
<evidence type="ECO:0000256" key="8">
    <source>
        <dbReference type="ARBA" id="ARBA00022592"/>
    </source>
</evidence>
<dbReference type="SMART" id="SM00388">
    <property type="entry name" value="HisKA"/>
    <property type="match status" value="1"/>
</dbReference>
<protein>
    <recommendedName>
        <fullName evidence="4">Phosphate regulon sensor protein PhoR</fullName>
        <ecNumber evidence="3">2.7.13.3</ecNumber>
    </recommendedName>
</protein>
<dbReference type="Gene3D" id="1.10.287.130">
    <property type="match status" value="1"/>
</dbReference>
<dbReference type="OrthoDB" id="9813151at2"/>
<dbReference type="Pfam" id="PF02518">
    <property type="entry name" value="HATPase_c"/>
    <property type="match status" value="1"/>
</dbReference>
<evidence type="ECO:0000256" key="9">
    <source>
        <dbReference type="ARBA" id="ARBA00022679"/>
    </source>
</evidence>
<evidence type="ECO:0000256" key="16">
    <source>
        <dbReference type="ARBA" id="ARBA00023136"/>
    </source>
</evidence>
<keyword evidence="5" id="KW-0813">Transport</keyword>
<dbReference type="GO" id="GO:0004721">
    <property type="term" value="F:phosphoprotein phosphatase activity"/>
    <property type="evidence" value="ECO:0007669"/>
    <property type="project" value="InterPro"/>
</dbReference>
<keyword evidence="9 19" id="KW-0808">Transferase</keyword>
<dbReference type="KEGG" id="nwe:SAMEA3174300_1558"/>
<evidence type="ECO:0000313" key="19">
    <source>
        <dbReference type="EMBL" id="VEJ50908.1"/>
    </source>
</evidence>
<dbReference type="InterPro" id="IPR003661">
    <property type="entry name" value="HisK_dim/P_dom"/>
</dbReference>
<dbReference type="InterPro" id="IPR005467">
    <property type="entry name" value="His_kinase_dom"/>
</dbReference>
<dbReference type="InterPro" id="IPR004358">
    <property type="entry name" value="Sig_transdc_His_kin-like_C"/>
</dbReference>
<keyword evidence="13" id="KW-0067">ATP-binding</keyword>
<evidence type="ECO:0000256" key="5">
    <source>
        <dbReference type="ARBA" id="ARBA00022448"/>
    </source>
</evidence>
<dbReference type="PROSITE" id="PS50109">
    <property type="entry name" value="HIS_KIN"/>
    <property type="match status" value="1"/>
</dbReference>
<evidence type="ECO:0000256" key="4">
    <source>
        <dbReference type="ARBA" id="ARBA00019665"/>
    </source>
</evidence>
<keyword evidence="8" id="KW-0592">Phosphate transport</keyword>
<keyword evidence="10" id="KW-0812">Transmembrane</keyword>
<comment type="subcellular location">
    <subcellularLocation>
        <location evidence="2">Cell membrane</location>
    </subcellularLocation>
</comment>
<name>A0A448VMA1_9NEIS</name>
<dbReference type="InterPro" id="IPR036097">
    <property type="entry name" value="HisK_dim/P_sf"/>
</dbReference>
<dbReference type="EMBL" id="LR134533">
    <property type="protein sequence ID" value="VEJ50908.1"/>
    <property type="molecule type" value="Genomic_DNA"/>
</dbReference>
<evidence type="ECO:0000256" key="7">
    <source>
        <dbReference type="ARBA" id="ARBA00022553"/>
    </source>
</evidence>
<dbReference type="InterPro" id="IPR036890">
    <property type="entry name" value="HATPase_C_sf"/>
</dbReference>
<evidence type="ECO:0000256" key="6">
    <source>
        <dbReference type="ARBA" id="ARBA00022475"/>
    </source>
</evidence>
<dbReference type="InterPro" id="IPR014310">
    <property type="entry name" value="Sig_transdc_His_kinase_PhoR"/>
</dbReference>
<keyword evidence="16" id="KW-0472">Membrane</keyword>
<dbReference type="SMART" id="SM00387">
    <property type="entry name" value="HATPase_c"/>
    <property type="match status" value="1"/>
</dbReference>
<gene>
    <name evidence="19" type="primary">phoR</name>
    <name evidence="19" type="ORF">NCTC12742_00934</name>
</gene>
<dbReference type="PANTHER" id="PTHR45453">
    <property type="entry name" value="PHOSPHATE REGULON SENSOR PROTEIN PHOR"/>
    <property type="match status" value="1"/>
</dbReference>
<evidence type="ECO:0000256" key="3">
    <source>
        <dbReference type="ARBA" id="ARBA00012438"/>
    </source>
</evidence>
<evidence type="ECO:0000256" key="15">
    <source>
        <dbReference type="ARBA" id="ARBA00023012"/>
    </source>
</evidence>
<dbReference type="Pfam" id="PF11808">
    <property type="entry name" value="PhoR"/>
    <property type="match status" value="1"/>
</dbReference>
<dbReference type="InterPro" id="IPR021766">
    <property type="entry name" value="PhoR_N"/>
</dbReference>
<dbReference type="PRINTS" id="PR00344">
    <property type="entry name" value="BCTRLSENSOR"/>
</dbReference>
<dbReference type="AlphaFoldDB" id="A0A448VMA1"/>
<evidence type="ECO:0000256" key="2">
    <source>
        <dbReference type="ARBA" id="ARBA00004236"/>
    </source>
</evidence>
<dbReference type="Pfam" id="PF00512">
    <property type="entry name" value="HisKA"/>
    <property type="match status" value="1"/>
</dbReference>
<accession>A0A448VMA1</accession>
<dbReference type="GO" id="GO:0006817">
    <property type="term" value="P:phosphate ion transport"/>
    <property type="evidence" value="ECO:0007669"/>
    <property type="project" value="UniProtKB-KW"/>
</dbReference>
<keyword evidence="14" id="KW-1133">Transmembrane helix</keyword>
<proteinExistence type="predicted"/>
<comment type="function">
    <text evidence="17">Member of the two-component regulatory system PhoR/PhoB involved in the phosphate regulon genes expression. PhoR may function as a membrane-associated protein kinase that phosphorylates PhoB in response to environmental signals.</text>
</comment>
<keyword evidence="7" id="KW-0597">Phosphoprotein</keyword>
<dbReference type="InterPro" id="IPR000014">
    <property type="entry name" value="PAS"/>
</dbReference>
<evidence type="ECO:0000256" key="12">
    <source>
        <dbReference type="ARBA" id="ARBA00022777"/>
    </source>
</evidence>
<dbReference type="Pfam" id="PF13188">
    <property type="entry name" value="PAS_8"/>
    <property type="match status" value="1"/>
</dbReference>
<evidence type="ECO:0000313" key="20">
    <source>
        <dbReference type="Proteomes" id="UP000272771"/>
    </source>
</evidence>
<evidence type="ECO:0000256" key="14">
    <source>
        <dbReference type="ARBA" id="ARBA00022989"/>
    </source>
</evidence>
<dbReference type="SMART" id="SM00091">
    <property type="entry name" value="PAS"/>
    <property type="match status" value="1"/>
</dbReference>
<dbReference type="CDD" id="cd00130">
    <property type="entry name" value="PAS"/>
    <property type="match status" value="1"/>
</dbReference>